<gene>
    <name evidence="2" type="ORF">GMARGA_LOCUS27543</name>
</gene>
<keyword evidence="3" id="KW-1185">Reference proteome</keyword>
<feature type="non-terminal residue" evidence="2">
    <location>
        <position position="1"/>
    </location>
</feature>
<evidence type="ECO:0000313" key="3">
    <source>
        <dbReference type="Proteomes" id="UP000789901"/>
    </source>
</evidence>
<name>A0ABN7W7F1_GIGMA</name>
<evidence type="ECO:0000313" key="2">
    <source>
        <dbReference type="EMBL" id="CAG8820345.1"/>
    </source>
</evidence>
<accession>A0ABN7W7F1</accession>
<keyword evidence="1" id="KW-1133">Transmembrane helix</keyword>
<reference evidence="2 3" key="1">
    <citation type="submission" date="2021-06" db="EMBL/GenBank/DDBJ databases">
        <authorList>
            <person name="Kallberg Y."/>
            <person name="Tangrot J."/>
            <person name="Rosling A."/>
        </authorList>
    </citation>
    <scope>NUCLEOTIDE SEQUENCE [LARGE SCALE GENOMIC DNA]</scope>
    <source>
        <strain evidence="2 3">120-4 pot B 10/14</strain>
    </source>
</reference>
<organism evidence="2 3">
    <name type="scientific">Gigaspora margarita</name>
    <dbReference type="NCBI Taxonomy" id="4874"/>
    <lineage>
        <taxon>Eukaryota</taxon>
        <taxon>Fungi</taxon>
        <taxon>Fungi incertae sedis</taxon>
        <taxon>Mucoromycota</taxon>
        <taxon>Glomeromycotina</taxon>
        <taxon>Glomeromycetes</taxon>
        <taxon>Diversisporales</taxon>
        <taxon>Gigasporaceae</taxon>
        <taxon>Gigaspora</taxon>
    </lineage>
</organism>
<protein>
    <submittedName>
        <fullName evidence="2">40476_t:CDS:1</fullName>
    </submittedName>
</protein>
<dbReference type="Proteomes" id="UP000789901">
    <property type="component" value="Unassembled WGS sequence"/>
</dbReference>
<dbReference type="EMBL" id="CAJVQB010033852">
    <property type="protein sequence ID" value="CAG8820345.1"/>
    <property type="molecule type" value="Genomic_DNA"/>
</dbReference>
<evidence type="ECO:0000256" key="1">
    <source>
        <dbReference type="SAM" id="Phobius"/>
    </source>
</evidence>
<keyword evidence="1" id="KW-0472">Membrane</keyword>
<feature type="transmembrane region" description="Helical" evidence="1">
    <location>
        <begin position="181"/>
        <end position="203"/>
    </location>
</feature>
<proteinExistence type="predicted"/>
<keyword evidence="1" id="KW-0812">Transmembrane</keyword>
<sequence>VLGDLKKTVEKGIKFFLTFNEKYKETYVAYDPGQEGRNGGRGGVGGDVGSYGSVWIEIGNKEEPSTIKERPIIIRENIKGIDGERESPGYGGKNGPKYFEIYINELVFSDFKELDTKSTDYTADFKEFDTKFVDGIRVVTNATISMATGLTTTVGCSIADTATKNAITFAIKEVSKNAIKISPLTGASFVAGMGVGIAIPLIMSSVSAHFSSYWGKKAI</sequence>
<comment type="caution">
    <text evidence="2">The sequence shown here is derived from an EMBL/GenBank/DDBJ whole genome shotgun (WGS) entry which is preliminary data.</text>
</comment>